<proteinExistence type="predicted"/>
<dbReference type="EMBL" id="CP001800">
    <property type="protein sequence ID" value="ACX90563.1"/>
    <property type="molecule type" value="Genomic_DNA"/>
</dbReference>
<dbReference type="HOGENOM" id="CLU_2911699_0_0_2"/>
<organism evidence="1">
    <name type="scientific">Saccharolobus solfataricus (strain 98/2)</name>
    <name type="common">Sulfolobus solfataricus</name>
    <dbReference type="NCBI Taxonomy" id="555311"/>
    <lineage>
        <taxon>Archaea</taxon>
        <taxon>Thermoproteota</taxon>
        <taxon>Thermoprotei</taxon>
        <taxon>Sulfolobales</taxon>
        <taxon>Sulfolobaceae</taxon>
        <taxon>Saccharolobus</taxon>
    </lineage>
</organism>
<dbReference type="AlphaFoldDB" id="D0KN28"/>
<name>D0KN28_SACS9</name>
<evidence type="ECO:0000313" key="1">
    <source>
        <dbReference type="EMBL" id="ACX90563.1"/>
    </source>
</evidence>
<protein>
    <submittedName>
        <fullName evidence="1">Uncharacterized protein</fullName>
    </submittedName>
</protein>
<reference evidence="1" key="1">
    <citation type="submission" date="2009-10" db="EMBL/GenBank/DDBJ databases">
        <title>Complete sequence of Sulfolobus solfataricus 98/2.</title>
        <authorList>
            <consortium name="US DOE Joint Genome Institute"/>
            <person name="Lucas S."/>
            <person name="Copeland A."/>
            <person name="Lapidus A."/>
            <person name="Glavina del Rio T."/>
            <person name="Tice H."/>
            <person name="Bruce D."/>
            <person name="Goodwin L."/>
            <person name="Pitluck S."/>
            <person name="Munk A.C."/>
            <person name="Brettin T."/>
            <person name="Detter J.C."/>
            <person name="Han C."/>
            <person name="Tapia R."/>
            <person name="Larimer F."/>
            <person name="Land M."/>
            <person name="Hauser L."/>
            <person name="Kyrpides N."/>
            <person name="Ovchinnikova G."/>
            <person name="Mead D."/>
        </authorList>
    </citation>
    <scope>NUCLEOTIDE SEQUENCE [LARGE SCALE GENOMIC DNA]</scope>
    <source>
        <strain evidence="1">98/2</strain>
    </source>
</reference>
<sequence>MSKKLQDYLIDFINLQNGETFIVRDECEKLKKLKLILLALGQEVQLKDCEELICTKRV</sequence>
<dbReference type="KEGG" id="sol:Ssol_0267"/>
<accession>D0KN28</accession>
<gene>
    <name evidence="1" type="ordered locus">Ssol_0267</name>
</gene>